<evidence type="ECO:0000256" key="3">
    <source>
        <dbReference type="ARBA" id="ARBA00022989"/>
    </source>
</evidence>
<feature type="transmembrane region" description="Helical" evidence="5">
    <location>
        <begin position="376"/>
        <end position="393"/>
    </location>
</feature>
<name>A0ABU8V3D3_9NEIS</name>
<feature type="transmembrane region" description="Helical" evidence="5">
    <location>
        <begin position="21"/>
        <end position="38"/>
    </location>
</feature>
<dbReference type="RefSeq" id="WP_307911719.1">
    <property type="nucleotide sequence ID" value="NZ_JAVFJF020000026.1"/>
</dbReference>
<evidence type="ECO:0000256" key="5">
    <source>
        <dbReference type="SAM" id="Phobius"/>
    </source>
</evidence>
<comment type="subcellular location">
    <subcellularLocation>
        <location evidence="1">Membrane</location>
        <topology evidence="1">Multi-pass membrane protein</topology>
    </subcellularLocation>
</comment>
<feature type="transmembrane region" description="Helical" evidence="5">
    <location>
        <begin position="247"/>
        <end position="266"/>
    </location>
</feature>
<feature type="transmembrane region" description="Helical" evidence="5">
    <location>
        <begin position="399"/>
        <end position="417"/>
    </location>
</feature>
<evidence type="ECO:0000313" key="8">
    <source>
        <dbReference type="Proteomes" id="UP001224516"/>
    </source>
</evidence>
<keyword evidence="4 5" id="KW-0472">Membrane</keyword>
<sequence length="436" mass="48903">MACDGGAVRALTRYVSHGSQAIIPLILMLGCCMMLVMPASGRTLFYNISALAFLAFPVLAVRRALVMPDRCAWLLLAPCLVFVLLRGLWLALQTPPLDSALQQVAYSYQYSVKIWLCGIPLWLLMLCHNQRPVIPEWLMPVVAVVISLLLSGMTLQAWHEAHGGRVALGTLYATGFAYLLAAMHALALLLLYPLRMRSWHWLALLLLVGLQLLSIIATGTRAAMLVYLLYVGCLFHWRLGRRYGWKVYAFAVLVLLSVSWLGRGMLEGRIQEARADLQAYQQGNAGTSLGIRFSLWDGGWRAASAHPWGQSIESRDQLFNKLVKEGSLNPAVLEMRSVHLHHEWLEILSLQGVPGALSWLAVLMGWAWFGYRRGGFAGRFMLLYIGFWFLFGLSDVMLLSPQIVMFSMMFAALGLYWSNTVDVPKNSQSHWPHKLK</sequence>
<keyword evidence="8" id="KW-1185">Reference proteome</keyword>
<keyword evidence="3 5" id="KW-1133">Transmembrane helix</keyword>
<evidence type="ECO:0000256" key="1">
    <source>
        <dbReference type="ARBA" id="ARBA00004141"/>
    </source>
</evidence>
<reference evidence="7 8" key="1">
    <citation type="submission" date="2023-12" db="EMBL/GenBank/DDBJ databases">
        <title>Evaluation and characterization of a potential secondary metabolite violacein from indigenous Chromobacterium amazonense SAM215.</title>
        <authorList>
            <person name="Tarafdar M.R."/>
            <person name="Abedin S.M."/>
            <person name="Atiqua A."/>
            <person name="Saha A."/>
            <person name="Khan S.N."/>
        </authorList>
    </citation>
    <scope>NUCLEOTIDE SEQUENCE [LARGE SCALE GENOMIC DNA]</scope>
    <source>
        <strain evidence="7 8">SAM215</strain>
    </source>
</reference>
<accession>A0ABU8V3D3</accession>
<dbReference type="InterPro" id="IPR051533">
    <property type="entry name" value="WaaL-like"/>
</dbReference>
<keyword evidence="7" id="KW-0436">Ligase</keyword>
<feature type="transmembrane region" description="Helical" evidence="5">
    <location>
        <begin position="104"/>
        <end position="125"/>
    </location>
</feature>
<proteinExistence type="predicted"/>
<organism evidence="7 8">
    <name type="scientific">Chromobacterium amazonense</name>
    <dbReference type="NCBI Taxonomy" id="1382803"/>
    <lineage>
        <taxon>Bacteria</taxon>
        <taxon>Pseudomonadati</taxon>
        <taxon>Pseudomonadota</taxon>
        <taxon>Betaproteobacteria</taxon>
        <taxon>Neisseriales</taxon>
        <taxon>Chromobacteriaceae</taxon>
        <taxon>Chromobacterium</taxon>
    </lineage>
</organism>
<dbReference type="PANTHER" id="PTHR37422:SF17">
    <property type="entry name" value="O-ANTIGEN LIGASE"/>
    <property type="match status" value="1"/>
</dbReference>
<keyword evidence="2 5" id="KW-0812">Transmembrane</keyword>
<comment type="caution">
    <text evidence="7">The sequence shown here is derived from an EMBL/GenBank/DDBJ whole genome shotgun (WGS) entry which is preliminary data.</text>
</comment>
<feature type="transmembrane region" description="Helical" evidence="5">
    <location>
        <begin position="199"/>
        <end position="216"/>
    </location>
</feature>
<feature type="transmembrane region" description="Helical" evidence="5">
    <location>
        <begin position="222"/>
        <end position="240"/>
    </location>
</feature>
<feature type="domain" description="O-antigen ligase-related" evidence="6">
    <location>
        <begin position="207"/>
        <end position="360"/>
    </location>
</feature>
<feature type="transmembrane region" description="Helical" evidence="5">
    <location>
        <begin position="347"/>
        <end position="369"/>
    </location>
</feature>
<evidence type="ECO:0000313" key="7">
    <source>
        <dbReference type="EMBL" id="MEJ8675672.1"/>
    </source>
</evidence>
<gene>
    <name evidence="7" type="ORF">QCL97_013125</name>
</gene>
<feature type="transmembrane region" description="Helical" evidence="5">
    <location>
        <begin position="170"/>
        <end position="192"/>
    </location>
</feature>
<dbReference type="Proteomes" id="UP001224516">
    <property type="component" value="Unassembled WGS sequence"/>
</dbReference>
<dbReference type="Pfam" id="PF04932">
    <property type="entry name" value="Wzy_C"/>
    <property type="match status" value="1"/>
</dbReference>
<dbReference type="EMBL" id="JAVFJF020000026">
    <property type="protein sequence ID" value="MEJ8675672.1"/>
    <property type="molecule type" value="Genomic_DNA"/>
</dbReference>
<dbReference type="PANTHER" id="PTHR37422">
    <property type="entry name" value="TEICHURONIC ACID BIOSYNTHESIS PROTEIN TUAE"/>
    <property type="match status" value="1"/>
</dbReference>
<dbReference type="InterPro" id="IPR007016">
    <property type="entry name" value="O-antigen_ligase-rel_domated"/>
</dbReference>
<evidence type="ECO:0000256" key="4">
    <source>
        <dbReference type="ARBA" id="ARBA00023136"/>
    </source>
</evidence>
<feature type="transmembrane region" description="Helical" evidence="5">
    <location>
        <begin position="73"/>
        <end position="92"/>
    </location>
</feature>
<feature type="transmembrane region" description="Helical" evidence="5">
    <location>
        <begin position="44"/>
        <end position="61"/>
    </location>
</feature>
<dbReference type="GO" id="GO:0016874">
    <property type="term" value="F:ligase activity"/>
    <property type="evidence" value="ECO:0007669"/>
    <property type="project" value="UniProtKB-KW"/>
</dbReference>
<protein>
    <submittedName>
        <fullName evidence="7">O-antigen ligase family protein</fullName>
    </submittedName>
</protein>
<evidence type="ECO:0000259" key="6">
    <source>
        <dbReference type="Pfam" id="PF04932"/>
    </source>
</evidence>
<evidence type="ECO:0000256" key="2">
    <source>
        <dbReference type="ARBA" id="ARBA00022692"/>
    </source>
</evidence>
<feature type="transmembrane region" description="Helical" evidence="5">
    <location>
        <begin position="137"/>
        <end position="158"/>
    </location>
</feature>